<name>J0P1F2_9BACT</name>
<gene>
    <name evidence="3" type="ORF">SapgrDRAFT_1912</name>
</gene>
<accession>J0P1F2</accession>
<sequence length="255" mass="29123">MFYFSHNSNYFFKNFLLVFFIGCIQFQLQAQNGHFKVRSDEFVQIGYDQYKVLSFGSGTAVPTNGHFALEYWESAGALNFFKPWPTWNAQNYILALGDNGNVSIGGPVENNYKLRVHGSISAQNYVFVTSDKRFKRNIKNLNVGLSTIMQLRPVSYQYNFPDNKYKGIKEGAETEMKQKTIAADKENKNEVEASTSMGLIAQEVKEILPEIVGTDDNGYHSVQYTALVPVLIKALQEQQTQIEELKRRVEKLENQ</sequence>
<dbReference type="InterPro" id="IPR036388">
    <property type="entry name" value="WH-like_DNA-bd_sf"/>
</dbReference>
<dbReference type="InterPro" id="IPR030392">
    <property type="entry name" value="S74_ICA"/>
</dbReference>
<organism evidence="3 4">
    <name type="scientific">Saprospira grandis DSM 2844</name>
    <dbReference type="NCBI Taxonomy" id="694433"/>
    <lineage>
        <taxon>Bacteria</taxon>
        <taxon>Pseudomonadati</taxon>
        <taxon>Bacteroidota</taxon>
        <taxon>Saprospiria</taxon>
        <taxon>Saprospirales</taxon>
        <taxon>Saprospiraceae</taxon>
        <taxon>Saprospira</taxon>
    </lineage>
</organism>
<feature type="coiled-coil region" evidence="1">
    <location>
        <begin position="228"/>
        <end position="255"/>
    </location>
</feature>
<keyword evidence="1" id="KW-0175">Coiled coil</keyword>
<evidence type="ECO:0000313" key="4">
    <source>
        <dbReference type="Proteomes" id="UP000005113"/>
    </source>
</evidence>
<proteinExistence type="predicted"/>
<dbReference type="RefSeq" id="WP_002659285.1">
    <property type="nucleotide sequence ID" value="NZ_JH719942.1"/>
</dbReference>
<dbReference type="EMBL" id="JH719942">
    <property type="protein sequence ID" value="EJF53604.1"/>
    <property type="molecule type" value="Genomic_DNA"/>
</dbReference>
<reference evidence="4" key="1">
    <citation type="journal article" date="2012" name="Stand. Genomic Sci.">
        <title>Permanent draft genome sequence of the gliding predator Saprospira grandis strain Sa g1 (= HR1).</title>
        <authorList>
            <person name="Mavromatis K."/>
            <person name="Chertkov O."/>
            <person name="Lapidus A."/>
            <person name="Nolan M."/>
            <person name="Lucas S."/>
            <person name="Tice H."/>
            <person name="Del Rio T.G."/>
            <person name="Cheng J.F."/>
            <person name="Han C."/>
            <person name="Tapia R."/>
            <person name="Bruce D."/>
            <person name="Goodwin L.A."/>
            <person name="Pitluck S."/>
            <person name="Huntemann M."/>
            <person name="Liolios K."/>
            <person name="Pagani I."/>
            <person name="Ivanova N."/>
            <person name="Mikhailova N."/>
            <person name="Pati A."/>
            <person name="Chen A."/>
            <person name="Palaniappan K."/>
            <person name="Land M."/>
            <person name="Brambilla E.M."/>
            <person name="Rohde M."/>
            <person name="Spring S."/>
            <person name="Goker M."/>
            <person name="Detter J.C."/>
            <person name="Bristow J."/>
            <person name="Eisen J.A."/>
            <person name="Markowitz V."/>
            <person name="Hugenholtz P."/>
            <person name="Kyrpides N.C."/>
            <person name="Klenk H.P."/>
            <person name="Woyke T."/>
        </authorList>
    </citation>
    <scope>NUCLEOTIDE SEQUENCE [LARGE SCALE GENOMIC DNA]</scope>
    <source>
        <strain evidence="4">DSM 2844</strain>
    </source>
</reference>
<dbReference type="PROSITE" id="PS51688">
    <property type="entry name" value="ICA"/>
    <property type="match status" value="1"/>
</dbReference>
<dbReference type="Gene3D" id="1.10.10.10">
    <property type="entry name" value="Winged helix-like DNA-binding domain superfamily/Winged helix DNA-binding domain"/>
    <property type="match status" value="1"/>
</dbReference>
<evidence type="ECO:0000256" key="1">
    <source>
        <dbReference type="SAM" id="Coils"/>
    </source>
</evidence>
<feature type="domain" description="Peptidase S74" evidence="2">
    <location>
        <begin position="130"/>
        <end position="249"/>
    </location>
</feature>
<evidence type="ECO:0000259" key="2">
    <source>
        <dbReference type="PROSITE" id="PS51688"/>
    </source>
</evidence>
<protein>
    <recommendedName>
        <fullName evidence="2">Peptidase S74 domain-containing protein</fullName>
    </recommendedName>
</protein>
<dbReference type="OrthoDB" id="9807669at2"/>
<dbReference type="Proteomes" id="UP000005113">
    <property type="component" value="Unassembled WGS sequence"/>
</dbReference>
<dbReference type="AlphaFoldDB" id="J0P1F2"/>
<dbReference type="Pfam" id="PF13884">
    <property type="entry name" value="Peptidase_S74"/>
    <property type="match status" value="1"/>
</dbReference>
<evidence type="ECO:0000313" key="3">
    <source>
        <dbReference type="EMBL" id="EJF53604.1"/>
    </source>
</evidence>
<dbReference type="HOGENOM" id="CLU_1089459_0_0_10"/>